<gene>
    <name evidence="1" type="ORF">BDM02DRAFT_3090865</name>
</gene>
<reference evidence="1" key="1">
    <citation type="submission" date="2019-10" db="EMBL/GenBank/DDBJ databases">
        <authorList>
            <consortium name="DOE Joint Genome Institute"/>
            <person name="Kuo A."/>
            <person name="Miyauchi S."/>
            <person name="Kiss E."/>
            <person name="Drula E."/>
            <person name="Kohler A."/>
            <person name="Sanchez-Garcia M."/>
            <person name="Andreopoulos B."/>
            <person name="Barry K.W."/>
            <person name="Bonito G."/>
            <person name="Buee M."/>
            <person name="Carver A."/>
            <person name="Chen C."/>
            <person name="Cichocki N."/>
            <person name="Clum A."/>
            <person name="Culley D."/>
            <person name="Crous P.W."/>
            <person name="Fauchery L."/>
            <person name="Girlanda M."/>
            <person name="Hayes R."/>
            <person name="Keri Z."/>
            <person name="Labutti K."/>
            <person name="Lipzen A."/>
            <person name="Lombard V."/>
            <person name="Magnuson J."/>
            <person name="Maillard F."/>
            <person name="Morin E."/>
            <person name="Murat C."/>
            <person name="Nolan M."/>
            <person name="Ohm R."/>
            <person name="Pangilinan J."/>
            <person name="Pereira M."/>
            <person name="Perotto S."/>
            <person name="Peter M."/>
            <person name="Riley R."/>
            <person name="Sitrit Y."/>
            <person name="Stielow B."/>
            <person name="Szollosi G."/>
            <person name="Zifcakova L."/>
            <person name="Stursova M."/>
            <person name="Spatafora J.W."/>
            <person name="Tedersoo L."/>
            <person name="Vaario L.-M."/>
            <person name="Yamada A."/>
            <person name="Yan M."/>
            <person name="Wang P."/>
            <person name="Xu J."/>
            <person name="Bruns T."/>
            <person name="Baldrian P."/>
            <person name="Vilgalys R."/>
            <person name="Henrissat B."/>
            <person name="Grigoriev I.V."/>
            <person name="Hibbett D."/>
            <person name="Nagy L.G."/>
            <person name="Martin F.M."/>
        </authorList>
    </citation>
    <scope>NUCLEOTIDE SEQUENCE</scope>
    <source>
        <strain evidence="1">P2</strain>
    </source>
</reference>
<dbReference type="Proteomes" id="UP000886501">
    <property type="component" value="Unassembled WGS sequence"/>
</dbReference>
<dbReference type="EMBL" id="MU117974">
    <property type="protein sequence ID" value="KAF9651638.1"/>
    <property type="molecule type" value="Genomic_DNA"/>
</dbReference>
<reference evidence="1" key="2">
    <citation type="journal article" date="2020" name="Nat. Commun.">
        <title>Large-scale genome sequencing of mycorrhizal fungi provides insights into the early evolution of symbiotic traits.</title>
        <authorList>
            <person name="Miyauchi S."/>
            <person name="Kiss E."/>
            <person name="Kuo A."/>
            <person name="Drula E."/>
            <person name="Kohler A."/>
            <person name="Sanchez-Garcia M."/>
            <person name="Morin E."/>
            <person name="Andreopoulos B."/>
            <person name="Barry K.W."/>
            <person name="Bonito G."/>
            <person name="Buee M."/>
            <person name="Carver A."/>
            <person name="Chen C."/>
            <person name="Cichocki N."/>
            <person name="Clum A."/>
            <person name="Culley D."/>
            <person name="Crous P.W."/>
            <person name="Fauchery L."/>
            <person name="Girlanda M."/>
            <person name="Hayes R.D."/>
            <person name="Keri Z."/>
            <person name="LaButti K."/>
            <person name="Lipzen A."/>
            <person name="Lombard V."/>
            <person name="Magnuson J."/>
            <person name="Maillard F."/>
            <person name="Murat C."/>
            <person name="Nolan M."/>
            <person name="Ohm R.A."/>
            <person name="Pangilinan J."/>
            <person name="Pereira M.F."/>
            <person name="Perotto S."/>
            <person name="Peter M."/>
            <person name="Pfister S."/>
            <person name="Riley R."/>
            <person name="Sitrit Y."/>
            <person name="Stielow J.B."/>
            <person name="Szollosi G."/>
            <person name="Zifcakova L."/>
            <person name="Stursova M."/>
            <person name="Spatafora J.W."/>
            <person name="Tedersoo L."/>
            <person name="Vaario L.M."/>
            <person name="Yamada A."/>
            <person name="Yan M."/>
            <person name="Wang P."/>
            <person name="Xu J."/>
            <person name="Bruns T."/>
            <person name="Baldrian P."/>
            <person name="Vilgalys R."/>
            <person name="Dunand C."/>
            <person name="Henrissat B."/>
            <person name="Grigoriev I.V."/>
            <person name="Hibbett D."/>
            <person name="Nagy L.G."/>
            <person name="Martin F.M."/>
        </authorList>
    </citation>
    <scope>NUCLEOTIDE SEQUENCE</scope>
    <source>
        <strain evidence="1">P2</strain>
    </source>
</reference>
<name>A0ACB6ZQR0_THEGA</name>
<evidence type="ECO:0000313" key="1">
    <source>
        <dbReference type="EMBL" id="KAF9651638.1"/>
    </source>
</evidence>
<protein>
    <submittedName>
        <fullName evidence="1">Flavoprotein</fullName>
    </submittedName>
</protein>
<evidence type="ECO:0000313" key="2">
    <source>
        <dbReference type="Proteomes" id="UP000886501"/>
    </source>
</evidence>
<keyword evidence="2" id="KW-1185">Reference proteome</keyword>
<proteinExistence type="predicted"/>
<sequence length="208" mass="22787">MARFVADQNRIEGSAHVLLVVTGSVASIKVPLIIQELLSYNNVKIQVVATKPSLTFFNAKKTRETGTNVWVDEDEWDPNYKIGDPILHIELRRWADIVLIAPCSANTLSKIAHGTCDNLATSLLRALAPTTPTYVFPAMNTLMYDHPLTSEHLRVVKEVIGYHVVGPVGKALACGDIGLGAMTEWKDIVQIVVDRFSLRKPAVEVGGS</sequence>
<organism evidence="1 2">
    <name type="scientific">Thelephora ganbajun</name>
    <name type="common">Ganba fungus</name>
    <dbReference type="NCBI Taxonomy" id="370292"/>
    <lineage>
        <taxon>Eukaryota</taxon>
        <taxon>Fungi</taxon>
        <taxon>Dikarya</taxon>
        <taxon>Basidiomycota</taxon>
        <taxon>Agaricomycotina</taxon>
        <taxon>Agaricomycetes</taxon>
        <taxon>Thelephorales</taxon>
        <taxon>Thelephoraceae</taxon>
        <taxon>Thelephora</taxon>
    </lineage>
</organism>
<comment type="caution">
    <text evidence="1">The sequence shown here is derived from an EMBL/GenBank/DDBJ whole genome shotgun (WGS) entry which is preliminary data.</text>
</comment>
<accession>A0ACB6ZQR0</accession>